<dbReference type="Gene3D" id="3.40.50.150">
    <property type="entry name" value="Vaccinia Virus protein VP39"/>
    <property type="match status" value="1"/>
</dbReference>
<dbReference type="GO" id="GO:0008168">
    <property type="term" value="F:methyltransferase activity"/>
    <property type="evidence" value="ECO:0007669"/>
    <property type="project" value="UniProtKB-KW"/>
</dbReference>
<dbReference type="SUPFAM" id="SSF53335">
    <property type="entry name" value="S-adenosyl-L-methionine-dependent methyltransferases"/>
    <property type="match status" value="1"/>
</dbReference>
<dbReference type="GO" id="GO:0032259">
    <property type="term" value="P:methylation"/>
    <property type="evidence" value="ECO:0007669"/>
    <property type="project" value="UniProtKB-KW"/>
</dbReference>
<evidence type="ECO:0000313" key="2">
    <source>
        <dbReference type="Proteomes" id="UP000598360"/>
    </source>
</evidence>
<proteinExistence type="predicted"/>
<reference evidence="1" key="1">
    <citation type="submission" date="2020-10" db="EMBL/GenBank/DDBJ databases">
        <title>Diversity and distribution of actinomycetes associated with coral in the coast of Hainan.</title>
        <authorList>
            <person name="Li F."/>
        </authorList>
    </citation>
    <scope>NUCLEOTIDE SEQUENCE</scope>
    <source>
        <strain evidence="1">HNM0983</strain>
    </source>
</reference>
<dbReference type="Pfam" id="PF04672">
    <property type="entry name" value="Methyltransf_19"/>
    <property type="match status" value="1"/>
</dbReference>
<sequence>MYDYLLGGSANFAVDRAAAEEFNAQLPGNADWAYAHAQANRAFLGRAVRHLATEHGIDQFLDLGSGVPTKGNVHEIAHQVDQRARVAYVDHEAVAVAHARRMLAGHERVTVTRADARDPGAVLAAPGVAGLLDFRRPVAVLAVAILEVIGDVDAGELTAAYRNACVPGSALVVSHMTRLSITEDQVAAFREMMRHTPTPHTRFTTRAEMDRIGTGYTWLEPGVVPLAHWRNDGPVSEEQAAAANSFGAVGVLR</sequence>
<keyword evidence="2" id="KW-1185">Reference proteome</keyword>
<gene>
    <name evidence="1" type="ORF">IQ251_04765</name>
</gene>
<name>A0A929B9S2_9PSEU</name>
<protein>
    <submittedName>
        <fullName evidence="1">SAM-dependent methyltransferase</fullName>
    </submittedName>
</protein>
<dbReference type="Proteomes" id="UP000598360">
    <property type="component" value="Unassembled WGS sequence"/>
</dbReference>
<accession>A0A929B9S2</accession>
<comment type="caution">
    <text evidence="1">The sequence shown here is derived from an EMBL/GenBank/DDBJ whole genome shotgun (WGS) entry which is preliminary data.</text>
</comment>
<keyword evidence="1" id="KW-0808">Transferase</keyword>
<dbReference type="AlphaFoldDB" id="A0A929B9S2"/>
<dbReference type="InterPro" id="IPR029063">
    <property type="entry name" value="SAM-dependent_MTases_sf"/>
</dbReference>
<evidence type="ECO:0000313" key="1">
    <source>
        <dbReference type="EMBL" id="MBE9373758.1"/>
    </source>
</evidence>
<dbReference type="EMBL" id="JADEYC010000007">
    <property type="protein sequence ID" value="MBE9373758.1"/>
    <property type="molecule type" value="Genomic_DNA"/>
</dbReference>
<dbReference type="InterPro" id="IPR006764">
    <property type="entry name" value="SAM_dep_MeTrfase_SAV2177_type"/>
</dbReference>
<keyword evidence="1" id="KW-0489">Methyltransferase</keyword>
<organism evidence="1 2">
    <name type="scientific">Saccharopolyspora montiporae</name>
    <dbReference type="NCBI Taxonomy" id="2781240"/>
    <lineage>
        <taxon>Bacteria</taxon>
        <taxon>Bacillati</taxon>
        <taxon>Actinomycetota</taxon>
        <taxon>Actinomycetes</taxon>
        <taxon>Pseudonocardiales</taxon>
        <taxon>Pseudonocardiaceae</taxon>
        <taxon>Saccharopolyspora</taxon>
    </lineage>
</organism>
<dbReference type="PIRSF" id="PIRSF017393">
    <property type="entry name" value="MTase_SAV2177"/>
    <property type="match status" value="1"/>
</dbReference>